<keyword evidence="2" id="KW-0732">Signal</keyword>
<feature type="domain" description="Bacterial repeat" evidence="5">
    <location>
        <begin position="346"/>
        <end position="415"/>
    </location>
</feature>
<feature type="domain" description="Bacterial repeat" evidence="5">
    <location>
        <begin position="422"/>
        <end position="491"/>
    </location>
</feature>
<dbReference type="AlphaFoldDB" id="A0A1I7K3Y7"/>
<dbReference type="Pfam" id="PF18203">
    <property type="entry name" value="IPTL-CTERM"/>
    <property type="match status" value="1"/>
</dbReference>
<feature type="chain" id="PRO_5010209738" evidence="2">
    <location>
        <begin position="24"/>
        <end position="522"/>
    </location>
</feature>
<dbReference type="Pfam" id="PF07603">
    <property type="entry name" value="Lcl_C"/>
    <property type="match status" value="1"/>
</dbReference>
<accession>A0A1I7K3Y7</accession>
<dbReference type="Proteomes" id="UP000183656">
    <property type="component" value="Unassembled WGS sequence"/>
</dbReference>
<feature type="transmembrane region" description="Helical" evidence="1">
    <location>
        <begin position="502"/>
        <end position="519"/>
    </location>
</feature>
<dbReference type="InterPro" id="IPR044060">
    <property type="entry name" value="Bacterial_rp_domain"/>
</dbReference>
<dbReference type="InterPro" id="IPR011460">
    <property type="entry name" value="Lcl_C"/>
</dbReference>
<gene>
    <name evidence="6" type="ORF">SAMN04489707_103716</name>
</gene>
<dbReference type="PANTHER" id="PTHR35812:SF1">
    <property type="entry name" value="LIPOPROTEIN"/>
    <property type="match status" value="1"/>
</dbReference>
<organism evidence="6 7">
    <name type="scientific">Paenacidovorax caeni</name>
    <dbReference type="NCBI Taxonomy" id="343013"/>
    <lineage>
        <taxon>Bacteria</taxon>
        <taxon>Pseudomonadati</taxon>
        <taxon>Pseudomonadota</taxon>
        <taxon>Betaproteobacteria</taxon>
        <taxon>Burkholderiales</taxon>
        <taxon>Comamonadaceae</taxon>
        <taxon>Paenacidovorax</taxon>
    </lineage>
</organism>
<keyword evidence="7" id="KW-1185">Reference proteome</keyword>
<evidence type="ECO:0000259" key="4">
    <source>
        <dbReference type="Pfam" id="PF18203"/>
    </source>
</evidence>
<dbReference type="OrthoDB" id="8555302at2"/>
<dbReference type="EMBL" id="FPBX01000037">
    <property type="protein sequence ID" value="SFU92146.1"/>
    <property type="molecule type" value="Genomic_DNA"/>
</dbReference>
<name>A0A1I7K3Y7_9BURK</name>
<evidence type="ECO:0000259" key="5">
    <source>
        <dbReference type="Pfam" id="PF18998"/>
    </source>
</evidence>
<keyword evidence="1" id="KW-0472">Membrane</keyword>
<evidence type="ECO:0000313" key="6">
    <source>
        <dbReference type="EMBL" id="SFU92146.1"/>
    </source>
</evidence>
<sequence>MKRFFPRPRLAGLLCALALPAWAAFTDNGDGTITDTSTGLVWDKCSIGQTWDNTTPPGTCTGATTLFNWAAALAQATAANGASHRGQADWRLPNRTELESLVKIDADFPAIDGTYFPATPSNWYWTSTTYAPDPAGAWGVGFFNGGTLAYVKTDTFLVRLVRSGQWFGALDALDVAAPVLSALGVTGTTSTATTLQATSNEAATGYWIAVPQGSAAPTAAQVKAGVGYGAVTVVAAGNGAMVAAVQASFAITGLTASTPYTLYLVAEDGDANLSTPPSSIDVTTLAPAVNGACGGDHGVAVLAAPSASLCSAGVTGSVTSAAAAFTWSCAGTGGGSTAACSAPRQYNVTPTAGAGGSISPGSAQAVTYNASTSFTVTPSSGYGISTVSGCGGSLAGNTYTTGAVTTNCTVSASFSLLPPSTYPIHIAASAGGSVVCSPNPVPHGSNATCTATAHTGYRFTGWGGSCSGSASPCTLTNVTAATNVSAQFAPASAQAIPTLGEWAMLLLTGLMGLGAMVALRRR</sequence>
<dbReference type="STRING" id="343013.SAMN04489707_103716"/>
<evidence type="ECO:0000313" key="7">
    <source>
        <dbReference type="Proteomes" id="UP000183656"/>
    </source>
</evidence>
<feature type="signal peptide" evidence="2">
    <location>
        <begin position="1"/>
        <end position="23"/>
    </location>
</feature>
<keyword evidence="1" id="KW-0812">Transmembrane</keyword>
<dbReference type="InterPro" id="IPR026442">
    <property type="entry name" value="IPTL_CTERM"/>
</dbReference>
<evidence type="ECO:0000256" key="2">
    <source>
        <dbReference type="SAM" id="SignalP"/>
    </source>
</evidence>
<dbReference type="RefSeq" id="WP_054257870.1">
    <property type="nucleotide sequence ID" value="NZ_CYIG01000062.1"/>
</dbReference>
<proteinExistence type="predicted"/>
<protein>
    <submittedName>
        <fullName evidence="6">IPTL-CTERM protein sorting domain-containing protein</fullName>
    </submittedName>
</protein>
<feature type="domain" description="IPTL-CTERM protein sorting" evidence="4">
    <location>
        <begin position="494"/>
        <end position="521"/>
    </location>
</feature>
<evidence type="ECO:0000256" key="1">
    <source>
        <dbReference type="SAM" id="Phobius"/>
    </source>
</evidence>
<dbReference type="Pfam" id="PF18998">
    <property type="entry name" value="Flg_new_2"/>
    <property type="match status" value="2"/>
</dbReference>
<reference evidence="6 7" key="1">
    <citation type="submission" date="2016-10" db="EMBL/GenBank/DDBJ databases">
        <authorList>
            <person name="de Groot N.N."/>
        </authorList>
    </citation>
    <scope>NUCLEOTIDE SEQUENCE [LARGE SCALE GENOMIC DNA]</scope>
    <source>
        <strain evidence="6 7">R-24608</strain>
    </source>
</reference>
<evidence type="ECO:0000259" key="3">
    <source>
        <dbReference type="Pfam" id="PF07603"/>
    </source>
</evidence>
<keyword evidence="1" id="KW-1133">Transmembrane helix</keyword>
<dbReference type="NCBIfam" id="TIGR04174">
    <property type="entry name" value="IPTL_CTERM"/>
    <property type="match status" value="1"/>
</dbReference>
<feature type="domain" description="Lcl C-terminal" evidence="3">
    <location>
        <begin position="31"/>
        <end position="162"/>
    </location>
</feature>
<dbReference type="PANTHER" id="PTHR35812">
    <property type="entry name" value="LIPOPROTEIN"/>
    <property type="match status" value="1"/>
</dbReference>